<comment type="caution">
    <text evidence="4">The sequence shown here is derived from an EMBL/GenBank/DDBJ whole genome shotgun (WGS) entry which is preliminary data.</text>
</comment>
<keyword evidence="5" id="KW-1185">Reference proteome</keyword>
<dbReference type="PANTHER" id="PTHR23150">
    <property type="entry name" value="SULFATASE MODIFYING FACTOR 1, 2"/>
    <property type="match status" value="1"/>
</dbReference>
<dbReference type="InterPro" id="IPR042095">
    <property type="entry name" value="SUMF_sf"/>
</dbReference>
<dbReference type="Proteomes" id="UP000603141">
    <property type="component" value="Unassembled WGS sequence"/>
</dbReference>
<keyword evidence="2" id="KW-0472">Membrane</keyword>
<dbReference type="PANTHER" id="PTHR23150:SF19">
    <property type="entry name" value="FORMYLGLYCINE-GENERATING ENZYME"/>
    <property type="match status" value="1"/>
</dbReference>
<accession>A0A934SBK6</accession>
<keyword evidence="2" id="KW-1133">Transmembrane helix</keyword>
<feature type="region of interest" description="Disordered" evidence="1">
    <location>
        <begin position="321"/>
        <end position="351"/>
    </location>
</feature>
<dbReference type="Gene3D" id="3.90.1580.10">
    <property type="entry name" value="paralog of FGE (formylglycine-generating enzyme)"/>
    <property type="match status" value="1"/>
</dbReference>
<evidence type="ECO:0000313" key="5">
    <source>
        <dbReference type="Proteomes" id="UP000603141"/>
    </source>
</evidence>
<evidence type="ECO:0000256" key="2">
    <source>
        <dbReference type="SAM" id="Phobius"/>
    </source>
</evidence>
<feature type="compositionally biased region" description="Basic and acidic residues" evidence="1">
    <location>
        <begin position="321"/>
        <end position="334"/>
    </location>
</feature>
<evidence type="ECO:0000259" key="3">
    <source>
        <dbReference type="Pfam" id="PF03781"/>
    </source>
</evidence>
<evidence type="ECO:0000313" key="4">
    <source>
        <dbReference type="EMBL" id="MBK1883167.1"/>
    </source>
</evidence>
<dbReference type="EMBL" id="JAENIJ010000018">
    <property type="protein sequence ID" value="MBK1883167.1"/>
    <property type="molecule type" value="Genomic_DNA"/>
</dbReference>
<gene>
    <name evidence="4" type="ORF">JIN85_12115</name>
</gene>
<dbReference type="InterPro" id="IPR011009">
    <property type="entry name" value="Kinase-like_dom_sf"/>
</dbReference>
<dbReference type="GO" id="GO:0120147">
    <property type="term" value="F:formylglycine-generating oxidase activity"/>
    <property type="evidence" value="ECO:0007669"/>
    <property type="project" value="TreeGrafter"/>
</dbReference>
<dbReference type="SUPFAM" id="SSF56112">
    <property type="entry name" value="Protein kinase-like (PK-like)"/>
    <property type="match status" value="1"/>
</dbReference>
<name>A0A934SBK6_9BACT</name>
<feature type="transmembrane region" description="Helical" evidence="2">
    <location>
        <begin position="231"/>
        <end position="250"/>
    </location>
</feature>
<dbReference type="InterPro" id="IPR051043">
    <property type="entry name" value="Sulfatase_Mod_Factor_Kinase"/>
</dbReference>
<dbReference type="Gene3D" id="3.30.200.20">
    <property type="entry name" value="Phosphorylase Kinase, domain 1"/>
    <property type="match status" value="1"/>
</dbReference>
<proteinExistence type="predicted"/>
<sequence length="443" mass="49008">MESNTEARQLGDYLLKEAVWESSMATTWLAEQVSIRRPVYVDELKSEHADQTEAFLADVRVKAAIHQSAFASIYEAVSVPDQCFFAYEILEGKSLAELARKKTTMDPQVLVGILERISEISQFLESESIANVPLGAEDCYLLPNGGVRLANLAIAGEREPGTSQRDIAALGRELPRLVAKNRPASGRLLVLLAWMRGEGDGVVQSWADLQGYCREIHRQLQEHPPKKRQPAILASVAAAVILAGLLVFIFSRHQAPDPNPGDLDVQPAAPISVSAGQHVGVDGAVAELPAFAISARPISVGEYVAFLQALDILKESHLEKTYNHRQQPDTKSGHVPDAWEPQKAGNPANPVTGVDWWDASAYANWKKSRLPNQDEWFAALDKSDPIAVYEWTEKMQINPANPAGGTFWTIIRMGPSRPQREWLEDRSVRRPDIGFRILTEKKS</sequence>
<feature type="domain" description="Sulfatase-modifying factor enzyme-like" evidence="3">
    <location>
        <begin position="287"/>
        <end position="397"/>
    </location>
</feature>
<reference evidence="4" key="1">
    <citation type="submission" date="2021-01" db="EMBL/GenBank/DDBJ databases">
        <title>Modified the classification status of verrucomicrobia.</title>
        <authorList>
            <person name="Feng X."/>
        </authorList>
    </citation>
    <scope>NUCLEOTIDE SEQUENCE</scope>
    <source>
        <strain evidence="4">KCTC 22041</strain>
    </source>
</reference>
<dbReference type="Gene3D" id="1.10.510.10">
    <property type="entry name" value="Transferase(Phosphotransferase) domain 1"/>
    <property type="match status" value="1"/>
</dbReference>
<dbReference type="Pfam" id="PF03781">
    <property type="entry name" value="FGE-sulfatase"/>
    <property type="match status" value="1"/>
</dbReference>
<dbReference type="SUPFAM" id="SSF56436">
    <property type="entry name" value="C-type lectin-like"/>
    <property type="match status" value="1"/>
</dbReference>
<evidence type="ECO:0000256" key="1">
    <source>
        <dbReference type="SAM" id="MobiDB-lite"/>
    </source>
</evidence>
<organism evidence="4 5">
    <name type="scientific">Luteolibacter pohnpeiensis</name>
    <dbReference type="NCBI Taxonomy" id="454153"/>
    <lineage>
        <taxon>Bacteria</taxon>
        <taxon>Pseudomonadati</taxon>
        <taxon>Verrucomicrobiota</taxon>
        <taxon>Verrucomicrobiia</taxon>
        <taxon>Verrucomicrobiales</taxon>
        <taxon>Verrucomicrobiaceae</taxon>
        <taxon>Luteolibacter</taxon>
    </lineage>
</organism>
<dbReference type="InterPro" id="IPR005532">
    <property type="entry name" value="SUMF_dom"/>
</dbReference>
<protein>
    <submittedName>
        <fullName evidence="4">SUMF1/EgtB/PvdO family nonheme iron enzyme</fullName>
    </submittedName>
</protein>
<dbReference type="RefSeq" id="WP_200271025.1">
    <property type="nucleotide sequence ID" value="NZ_JAENIJ010000018.1"/>
</dbReference>
<dbReference type="InterPro" id="IPR016187">
    <property type="entry name" value="CTDL_fold"/>
</dbReference>
<dbReference type="AlphaFoldDB" id="A0A934SBK6"/>
<keyword evidence="2" id="KW-0812">Transmembrane</keyword>